<evidence type="ECO:0000313" key="2">
    <source>
        <dbReference type="Proteomes" id="UP001164539"/>
    </source>
</evidence>
<keyword evidence="1" id="KW-0378">Hydrolase</keyword>
<sequence>MEVSGNTEKKEEAVKVKAIEATAESFKEYGQVIDASADGQEFGPNDAQLDLSRGIPRFYIMHLENRPLKFRKITHHARVTQCLGSIGGHVWYLGVAKPSIVESKEIKGDAGTDTVQSRCGHFYVPPAVHEVRVFRISGPKFLKLNRGTWHAGPLFKEDNMDFYNLELSNTNVVDHTKHNFSKENGVIFTIYD</sequence>
<organism evidence="1 2">
    <name type="scientific">Melia azedarach</name>
    <name type="common">Chinaberry tree</name>
    <dbReference type="NCBI Taxonomy" id="155640"/>
    <lineage>
        <taxon>Eukaryota</taxon>
        <taxon>Viridiplantae</taxon>
        <taxon>Streptophyta</taxon>
        <taxon>Embryophyta</taxon>
        <taxon>Tracheophyta</taxon>
        <taxon>Spermatophyta</taxon>
        <taxon>Magnoliopsida</taxon>
        <taxon>eudicotyledons</taxon>
        <taxon>Gunneridae</taxon>
        <taxon>Pentapetalae</taxon>
        <taxon>rosids</taxon>
        <taxon>malvids</taxon>
        <taxon>Sapindales</taxon>
        <taxon>Meliaceae</taxon>
        <taxon>Melia</taxon>
    </lineage>
</organism>
<comment type="caution">
    <text evidence="1">The sequence shown here is derived from an EMBL/GenBank/DDBJ whole genome shotgun (WGS) entry which is preliminary data.</text>
</comment>
<protein>
    <submittedName>
        <fullName evidence="1">Ureidoglycolate hydrolase</fullName>
    </submittedName>
</protein>
<reference evidence="1 2" key="1">
    <citation type="journal article" date="2023" name="Science">
        <title>Complex scaffold remodeling in plant triterpene biosynthesis.</title>
        <authorList>
            <person name="De La Pena R."/>
            <person name="Hodgson H."/>
            <person name="Liu J.C."/>
            <person name="Stephenson M.J."/>
            <person name="Martin A.C."/>
            <person name="Owen C."/>
            <person name="Harkess A."/>
            <person name="Leebens-Mack J."/>
            <person name="Jimenez L.E."/>
            <person name="Osbourn A."/>
            <person name="Sattely E.S."/>
        </authorList>
    </citation>
    <scope>NUCLEOTIDE SEQUENCE [LARGE SCALE GENOMIC DNA]</scope>
    <source>
        <strain evidence="2">cv. JPN11</strain>
        <tissue evidence="1">Leaf</tissue>
    </source>
</reference>
<dbReference type="EMBL" id="CM051397">
    <property type="protein sequence ID" value="KAJ4720854.1"/>
    <property type="molecule type" value="Genomic_DNA"/>
</dbReference>
<gene>
    <name evidence="1" type="ORF">OWV82_008612</name>
</gene>
<accession>A0ACC1YCZ5</accession>
<evidence type="ECO:0000313" key="1">
    <source>
        <dbReference type="EMBL" id="KAJ4720854.1"/>
    </source>
</evidence>
<name>A0ACC1YCZ5_MELAZ</name>
<keyword evidence="2" id="KW-1185">Reference proteome</keyword>
<proteinExistence type="predicted"/>
<dbReference type="Proteomes" id="UP001164539">
    <property type="component" value="Chromosome 4"/>
</dbReference>